<dbReference type="InterPro" id="IPR036397">
    <property type="entry name" value="RNaseH_sf"/>
</dbReference>
<dbReference type="Proteomes" id="UP001287356">
    <property type="component" value="Unassembled WGS sequence"/>
</dbReference>
<dbReference type="AlphaFoldDB" id="A0AAE0NFR7"/>
<accession>A0AAE0NFR7</accession>
<reference evidence="2" key="1">
    <citation type="journal article" date="2023" name="Mol. Phylogenet. Evol.">
        <title>Genome-scale phylogeny and comparative genomics of the fungal order Sordariales.</title>
        <authorList>
            <person name="Hensen N."/>
            <person name="Bonometti L."/>
            <person name="Westerberg I."/>
            <person name="Brannstrom I.O."/>
            <person name="Guillou S."/>
            <person name="Cros-Aarteil S."/>
            <person name="Calhoun S."/>
            <person name="Haridas S."/>
            <person name="Kuo A."/>
            <person name="Mondo S."/>
            <person name="Pangilinan J."/>
            <person name="Riley R."/>
            <person name="LaButti K."/>
            <person name="Andreopoulos B."/>
            <person name="Lipzen A."/>
            <person name="Chen C."/>
            <person name="Yan M."/>
            <person name="Daum C."/>
            <person name="Ng V."/>
            <person name="Clum A."/>
            <person name="Steindorff A."/>
            <person name="Ohm R.A."/>
            <person name="Martin F."/>
            <person name="Silar P."/>
            <person name="Natvig D.O."/>
            <person name="Lalanne C."/>
            <person name="Gautier V."/>
            <person name="Ament-Velasquez S.L."/>
            <person name="Kruys A."/>
            <person name="Hutchinson M.I."/>
            <person name="Powell A.J."/>
            <person name="Barry K."/>
            <person name="Miller A.N."/>
            <person name="Grigoriev I.V."/>
            <person name="Debuchy R."/>
            <person name="Gladieux P."/>
            <person name="Hiltunen Thoren M."/>
            <person name="Johannesson H."/>
        </authorList>
    </citation>
    <scope>NUCLEOTIDE SEQUENCE</scope>
    <source>
        <strain evidence="2">CBS 958.72</strain>
    </source>
</reference>
<feature type="compositionally biased region" description="Low complexity" evidence="1">
    <location>
        <begin position="1"/>
        <end position="18"/>
    </location>
</feature>
<gene>
    <name evidence="2" type="ORF">B0T24DRAFT_591075</name>
</gene>
<dbReference type="GO" id="GO:0003676">
    <property type="term" value="F:nucleic acid binding"/>
    <property type="evidence" value="ECO:0007669"/>
    <property type="project" value="InterPro"/>
</dbReference>
<reference evidence="2" key="2">
    <citation type="submission" date="2023-06" db="EMBL/GenBank/DDBJ databases">
        <authorList>
            <consortium name="Lawrence Berkeley National Laboratory"/>
            <person name="Haridas S."/>
            <person name="Hensen N."/>
            <person name="Bonometti L."/>
            <person name="Westerberg I."/>
            <person name="Brannstrom I.O."/>
            <person name="Guillou S."/>
            <person name="Cros-Aarteil S."/>
            <person name="Calhoun S."/>
            <person name="Kuo A."/>
            <person name="Mondo S."/>
            <person name="Pangilinan J."/>
            <person name="Riley R."/>
            <person name="Labutti K."/>
            <person name="Andreopoulos B."/>
            <person name="Lipzen A."/>
            <person name="Chen C."/>
            <person name="Yanf M."/>
            <person name="Daum C."/>
            <person name="Ng V."/>
            <person name="Clum A."/>
            <person name="Steindorff A."/>
            <person name="Ohm R."/>
            <person name="Martin F."/>
            <person name="Silar P."/>
            <person name="Natvig D."/>
            <person name="Lalanne C."/>
            <person name="Gautier V."/>
            <person name="Ament-Velasquez S.L."/>
            <person name="Kruys A."/>
            <person name="Hutchinson M.I."/>
            <person name="Powell A.J."/>
            <person name="Barry K."/>
            <person name="Miller A.N."/>
            <person name="Grigoriev I.V."/>
            <person name="Debuchy R."/>
            <person name="Gladieux P."/>
            <person name="Thoren M.H."/>
            <person name="Johannesson H."/>
        </authorList>
    </citation>
    <scope>NUCLEOTIDE SEQUENCE</scope>
    <source>
        <strain evidence="2">CBS 958.72</strain>
    </source>
</reference>
<evidence type="ECO:0008006" key="4">
    <source>
        <dbReference type="Google" id="ProtNLM"/>
    </source>
</evidence>
<comment type="caution">
    <text evidence="2">The sequence shown here is derived from an EMBL/GenBank/DDBJ whole genome shotgun (WGS) entry which is preliminary data.</text>
</comment>
<keyword evidence="3" id="KW-1185">Reference proteome</keyword>
<dbReference type="SUPFAM" id="SSF53098">
    <property type="entry name" value="Ribonuclease H-like"/>
    <property type="match status" value="1"/>
</dbReference>
<protein>
    <recommendedName>
        <fullName evidence="4">RNase H type-1 domain-containing protein</fullName>
    </recommendedName>
</protein>
<feature type="compositionally biased region" description="Pro residues" evidence="1">
    <location>
        <begin position="82"/>
        <end position="107"/>
    </location>
</feature>
<feature type="compositionally biased region" description="Basic and acidic residues" evidence="1">
    <location>
        <begin position="26"/>
        <end position="36"/>
    </location>
</feature>
<feature type="region of interest" description="Disordered" evidence="1">
    <location>
        <begin position="1"/>
        <end position="117"/>
    </location>
</feature>
<dbReference type="Gene3D" id="3.30.420.10">
    <property type="entry name" value="Ribonuclease H-like superfamily/Ribonuclease H"/>
    <property type="match status" value="1"/>
</dbReference>
<feature type="compositionally biased region" description="Low complexity" evidence="1">
    <location>
        <begin position="52"/>
        <end position="64"/>
    </location>
</feature>
<proteinExistence type="predicted"/>
<evidence type="ECO:0000313" key="3">
    <source>
        <dbReference type="Proteomes" id="UP001287356"/>
    </source>
</evidence>
<sequence>MDSPDSPVSPRAASPARAPSKRKPHEPREGEAEKGRPSLPPPQQKQRRQKQQQKQQQTQQQTQQPGALPQKPQEASGCPLAQLPPPPSLASPAPPAPASLPVPPARPPSAVLSAPVAPPGPPKAPLLVDMQSPSMASVDALQAAQSRRNLRVDQKGRQQCVFFADASRHVSSLGPRPRELGGYAVVYRPPGQTAGPHLARAWDVPRLPHIDHGEMLGIAEGLNIALEHGERGALRNATVLVFTDSKFSLGAIAASPRHADAELQDIVEFVVWAACRLRLWGCSVELRWMPGHGHGVVPHQVADELSRVTTYTTEPFI</sequence>
<organism evidence="2 3">
    <name type="scientific">Lasiosphaeria ovina</name>
    <dbReference type="NCBI Taxonomy" id="92902"/>
    <lineage>
        <taxon>Eukaryota</taxon>
        <taxon>Fungi</taxon>
        <taxon>Dikarya</taxon>
        <taxon>Ascomycota</taxon>
        <taxon>Pezizomycotina</taxon>
        <taxon>Sordariomycetes</taxon>
        <taxon>Sordariomycetidae</taxon>
        <taxon>Sordariales</taxon>
        <taxon>Lasiosphaeriaceae</taxon>
        <taxon>Lasiosphaeria</taxon>
    </lineage>
</organism>
<evidence type="ECO:0000256" key="1">
    <source>
        <dbReference type="SAM" id="MobiDB-lite"/>
    </source>
</evidence>
<dbReference type="InterPro" id="IPR012337">
    <property type="entry name" value="RNaseH-like_sf"/>
</dbReference>
<evidence type="ECO:0000313" key="2">
    <source>
        <dbReference type="EMBL" id="KAK3380621.1"/>
    </source>
</evidence>
<name>A0AAE0NFR7_9PEZI</name>
<dbReference type="EMBL" id="JAULSN010000002">
    <property type="protein sequence ID" value="KAK3380621.1"/>
    <property type="molecule type" value="Genomic_DNA"/>
</dbReference>